<gene>
    <name evidence="1" type="ORF">K6Y31_18560</name>
</gene>
<accession>A0ABS8WCK9</accession>
<reference evidence="1 2" key="1">
    <citation type="journal article" date="2022" name="Environ. Microbiol. Rep.">
        <title>Eco-phylogenetic analyses reveal divergent evolution of vitamin B12 metabolism in the marine bacterial family 'Psychromonadaceae'.</title>
        <authorList>
            <person name="Jin X."/>
            <person name="Yang Y."/>
            <person name="Cao H."/>
            <person name="Gao B."/>
            <person name="Zhao Z."/>
        </authorList>
    </citation>
    <scope>NUCLEOTIDE SEQUENCE [LARGE SCALE GENOMIC DNA]</scope>
    <source>
        <strain evidence="1 2">MKS20</strain>
    </source>
</reference>
<dbReference type="Proteomes" id="UP001201273">
    <property type="component" value="Unassembled WGS sequence"/>
</dbReference>
<comment type="caution">
    <text evidence="1">The sequence shown here is derived from an EMBL/GenBank/DDBJ whole genome shotgun (WGS) entry which is preliminary data.</text>
</comment>
<proteinExistence type="predicted"/>
<dbReference type="EMBL" id="JAIMJA010000024">
    <property type="protein sequence ID" value="MCE2596784.1"/>
    <property type="molecule type" value="Genomic_DNA"/>
</dbReference>
<evidence type="ECO:0000313" key="2">
    <source>
        <dbReference type="Proteomes" id="UP001201273"/>
    </source>
</evidence>
<protein>
    <submittedName>
        <fullName evidence="1">Uncharacterized protein</fullName>
    </submittedName>
</protein>
<keyword evidence="2" id="KW-1185">Reference proteome</keyword>
<dbReference type="RefSeq" id="WP_233054483.1">
    <property type="nucleotide sequence ID" value="NZ_JAIMJA010000024.1"/>
</dbReference>
<name>A0ABS8WCK9_9GAMM</name>
<organism evidence="1 2">
    <name type="scientific">Motilimonas cestriensis</name>
    <dbReference type="NCBI Taxonomy" id="2742685"/>
    <lineage>
        <taxon>Bacteria</taxon>
        <taxon>Pseudomonadati</taxon>
        <taxon>Pseudomonadota</taxon>
        <taxon>Gammaproteobacteria</taxon>
        <taxon>Alteromonadales</taxon>
        <taxon>Alteromonadales genera incertae sedis</taxon>
        <taxon>Motilimonas</taxon>
    </lineage>
</organism>
<evidence type="ECO:0000313" key="1">
    <source>
        <dbReference type="EMBL" id="MCE2596784.1"/>
    </source>
</evidence>
<sequence>MSNKRYKVTYFDQDGCKEQMTLETPYYICRDSATDLCVFDEQGCIGNEALLQNMLNQNLLQSKASCVVNVEPLLI</sequence>